<gene>
    <name evidence="1" type="ORF">CLODIP_2_CD13978</name>
</gene>
<sequence>MACDGMLVNASDAVCSPARKELSESGLWQVYPTNEEKSNNNITPPWIVTTDEYNNSKCGWVQYAGKTFSGQLYKIQNAPSS</sequence>
<reference evidence="1 2" key="1">
    <citation type="submission" date="2020-04" db="EMBL/GenBank/DDBJ databases">
        <authorList>
            <person name="Alioto T."/>
            <person name="Alioto T."/>
            <person name="Gomez Garrido J."/>
        </authorList>
    </citation>
    <scope>NUCLEOTIDE SEQUENCE [LARGE SCALE GENOMIC DNA]</scope>
</reference>
<dbReference type="Proteomes" id="UP000494165">
    <property type="component" value="Unassembled WGS sequence"/>
</dbReference>
<proteinExistence type="predicted"/>
<dbReference type="AlphaFoldDB" id="A0A8S1DZ52"/>
<accession>A0A8S1DZ52</accession>
<protein>
    <submittedName>
        <fullName evidence="1">Uncharacterized protein</fullName>
    </submittedName>
</protein>
<dbReference type="EMBL" id="CADEPI010000599">
    <property type="protein sequence ID" value="CAB3387640.1"/>
    <property type="molecule type" value="Genomic_DNA"/>
</dbReference>
<comment type="caution">
    <text evidence="1">The sequence shown here is derived from an EMBL/GenBank/DDBJ whole genome shotgun (WGS) entry which is preliminary data.</text>
</comment>
<evidence type="ECO:0000313" key="2">
    <source>
        <dbReference type="Proteomes" id="UP000494165"/>
    </source>
</evidence>
<name>A0A8S1DZ52_9INSE</name>
<keyword evidence="2" id="KW-1185">Reference proteome</keyword>
<evidence type="ECO:0000313" key="1">
    <source>
        <dbReference type="EMBL" id="CAB3387640.1"/>
    </source>
</evidence>
<organism evidence="1 2">
    <name type="scientific">Cloeon dipterum</name>
    <dbReference type="NCBI Taxonomy" id="197152"/>
    <lineage>
        <taxon>Eukaryota</taxon>
        <taxon>Metazoa</taxon>
        <taxon>Ecdysozoa</taxon>
        <taxon>Arthropoda</taxon>
        <taxon>Hexapoda</taxon>
        <taxon>Insecta</taxon>
        <taxon>Pterygota</taxon>
        <taxon>Palaeoptera</taxon>
        <taxon>Ephemeroptera</taxon>
        <taxon>Pisciforma</taxon>
        <taxon>Baetidae</taxon>
        <taxon>Cloeon</taxon>
    </lineage>
</organism>